<dbReference type="Pfam" id="PF00326">
    <property type="entry name" value="Peptidase_S9"/>
    <property type="match status" value="1"/>
</dbReference>
<dbReference type="Proteomes" id="UP000321058">
    <property type="component" value="Unassembled WGS sequence"/>
</dbReference>
<keyword evidence="1 4" id="KW-0378">Hydrolase</keyword>
<comment type="caution">
    <text evidence="4">The sequence shown here is derived from an EMBL/GenBank/DDBJ whole genome shotgun (WGS) entry which is preliminary data.</text>
</comment>
<evidence type="ECO:0000256" key="2">
    <source>
        <dbReference type="SAM" id="SignalP"/>
    </source>
</evidence>
<dbReference type="InterPro" id="IPR029058">
    <property type="entry name" value="AB_hydrolase_fold"/>
</dbReference>
<dbReference type="GO" id="GO:0008236">
    <property type="term" value="F:serine-type peptidase activity"/>
    <property type="evidence" value="ECO:0007669"/>
    <property type="project" value="InterPro"/>
</dbReference>
<dbReference type="GO" id="GO:0052689">
    <property type="term" value="F:carboxylic ester hydrolase activity"/>
    <property type="evidence" value="ECO:0007669"/>
    <property type="project" value="UniProtKB-ARBA"/>
</dbReference>
<dbReference type="SUPFAM" id="SSF53474">
    <property type="entry name" value="alpha/beta-Hydrolases"/>
    <property type="match status" value="1"/>
</dbReference>
<dbReference type="OrthoDB" id="7839439at2"/>
<organism evidence="4 5">
    <name type="scientific">Reyranella soli</name>
    <dbReference type="NCBI Taxonomy" id="1230389"/>
    <lineage>
        <taxon>Bacteria</taxon>
        <taxon>Pseudomonadati</taxon>
        <taxon>Pseudomonadota</taxon>
        <taxon>Alphaproteobacteria</taxon>
        <taxon>Hyphomicrobiales</taxon>
        <taxon>Reyranellaceae</taxon>
        <taxon>Reyranella</taxon>
    </lineage>
</organism>
<dbReference type="EMBL" id="BKAJ01000124">
    <property type="protein sequence ID" value="GEP59265.1"/>
    <property type="molecule type" value="Genomic_DNA"/>
</dbReference>
<reference evidence="4 5" key="1">
    <citation type="submission" date="2019-07" db="EMBL/GenBank/DDBJ databases">
        <title>Whole genome shotgun sequence of Reyranella soli NBRC 108950.</title>
        <authorList>
            <person name="Hosoyama A."/>
            <person name="Uohara A."/>
            <person name="Ohji S."/>
            <person name="Ichikawa N."/>
        </authorList>
    </citation>
    <scope>NUCLEOTIDE SEQUENCE [LARGE SCALE GENOMIC DNA]</scope>
    <source>
        <strain evidence="4 5">NBRC 108950</strain>
    </source>
</reference>
<dbReference type="RefSeq" id="WP_147154623.1">
    <property type="nucleotide sequence ID" value="NZ_BKAJ01000124.1"/>
</dbReference>
<feature type="chain" id="PRO_5021823841" evidence="2">
    <location>
        <begin position="24"/>
        <end position="275"/>
    </location>
</feature>
<sequence>MTTTPRRLFAALLALLLAGEASAQTREQVIGVSMLATVMRPPGEQRRPLAIINHGSPATAWQRPEMDLPRYEPLSSWFVERGYVVVLPLRRGYGDTGGGWAEGYGDCDEPDYYTAGLHGAEDIQAALDVMRKQRYVLPDRSIVVGHSAGGWATLALSSRNPRGVAGMINVAGGRGGRQTIGDGRIGNCKPGELVKAAGWYGETARLPVLWIYAANDTFFSPALARRMVDAYNKAGGNGTYRPLGEFDGNGHTFVGDEDGVAFWEKPVSRFLDSLK</sequence>
<keyword evidence="2" id="KW-0732">Signal</keyword>
<evidence type="ECO:0000256" key="1">
    <source>
        <dbReference type="ARBA" id="ARBA00022801"/>
    </source>
</evidence>
<dbReference type="InterPro" id="IPR001375">
    <property type="entry name" value="Peptidase_S9_cat"/>
</dbReference>
<protein>
    <submittedName>
        <fullName evidence="4">Dienelactone hydrolase</fullName>
    </submittedName>
</protein>
<feature type="signal peptide" evidence="2">
    <location>
        <begin position="1"/>
        <end position="23"/>
    </location>
</feature>
<evidence type="ECO:0000313" key="5">
    <source>
        <dbReference type="Proteomes" id="UP000321058"/>
    </source>
</evidence>
<accession>A0A512NK09</accession>
<dbReference type="AlphaFoldDB" id="A0A512NK09"/>
<dbReference type="Gene3D" id="3.40.50.1820">
    <property type="entry name" value="alpha/beta hydrolase"/>
    <property type="match status" value="1"/>
</dbReference>
<proteinExistence type="predicted"/>
<gene>
    <name evidence="4" type="ORF">RSO01_64310</name>
</gene>
<evidence type="ECO:0000313" key="4">
    <source>
        <dbReference type="EMBL" id="GEP59265.1"/>
    </source>
</evidence>
<dbReference type="PANTHER" id="PTHR22946">
    <property type="entry name" value="DIENELACTONE HYDROLASE DOMAIN-CONTAINING PROTEIN-RELATED"/>
    <property type="match status" value="1"/>
</dbReference>
<keyword evidence="5" id="KW-1185">Reference proteome</keyword>
<feature type="domain" description="Peptidase S9 prolyl oligopeptidase catalytic" evidence="3">
    <location>
        <begin position="76"/>
        <end position="162"/>
    </location>
</feature>
<dbReference type="GO" id="GO:0006508">
    <property type="term" value="P:proteolysis"/>
    <property type="evidence" value="ECO:0007669"/>
    <property type="project" value="InterPro"/>
</dbReference>
<name>A0A512NK09_9HYPH</name>
<evidence type="ECO:0000259" key="3">
    <source>
        <dbReference type="Pfam" id="PF00326"/>
    </source>
</evidence>
<dbReference type="InterPro" id="IPR050261">
    <property type="entry name" value="FrsA_esterase"/>
</dbReference>
<dbReference type="PANTHER" id="PTHR22946:SF9">
    <property type="entry name" value="POLYKETIDE TRANSFERASE AF380"/>
    <property type="match status" value="1"/>
</dbReference>